<reference evidence="2 3" key="1">
    <citation type="submission" date="2024-08" db="EMBL/GenBank/DDBJ databases">
        <title>Insights into the chromosomal genome structure of Flemingia macrophylla.</title>
        <authorList>
            <person name="Ding Y."/>
            <person name="Zhao Y."/>
            <person name="Bi W."/>
            <person name="Wu M."/>
            <person name="Zhao G."/>
            <person name="Gong Y."/>
            <person name="Li W."/>
            <person name="Zhang P."/>
        </authorList>
    </citation>
    <scope>NUCLEOTIDE SEQUENCE [LARGE SCALE GENOMIC DNA]</scope>
    <source>
        <strain evidence="2">DYQJB</strain>
        <tissue evidence="2">Leaf</tissue>
    </source>
</reference>
<accession>A0ABD1LEI1</accession>
<dbReference type="Gene3D" id="1.20.1250.20">
    <property type="entry name" value="MFS general substrate transporter like domains"/>
    <property type="match status" value="1"/>
</dbReference>
<dbReference type="PANTHER" id="PTHR11654">
    <property type="entry name" value="OLIGOPEPTIDE TRANSPORTER-RELATED"/>
    <property type="match status" value="1"/>
</dbReference>
<evidence type="ECO:0000313" key="3">
    <source>
        <dbReference type="Proteomes" id="UP001603857"/>
    </source>
</evidence>
<evidence type="ECO:0000313" key="2">
    <source>
        <dbReference type="EMBL" id="KAL2321934.1"/>
    </source>
</evidence>
<evidence type="ECO:0000256" key="1">
    <source>
        <dbReference type="SAM" id="MobiDB-lite"/>
    </source>
</evidence>
<feature type="region of interest" description="Disordered" evidence="1">
    <location>
        <begin position="1"/>
        <end position="35"/>
    </location>
</feature>
<dbReference type="SUPFAM" id="SSF103473">
    <property type="entry name" value="MFS general substrate transporter"/>
    <property type="match status" value="1"/>
</dbReference>
<keyword evidence="3" id="KW-1185">Reference proteome</keyword>
<comment type="caution">
    <text evidence="2">The sequence shown here is derived from an EMBL/GenBank/DDBJ whole genome shotgun (WGS) entry which is preliminary data.</text>
</comment>
<protein>
    <submittedName>
        <fullName evidence="2">Uncharacterized protein</fullName>
    </submittedName>
</protein>
<feature type="compositionally biased region" description="Polar residues" evidence="1">
    <location>
        <begin position="1"/>
        <end position="10"/>
    </location>
</feature>
<feature type="region of interest" description="Disordered" evidence="1">
    <location>
        <begin position="166"/>
        <end position="192"/>
    </location>
</feature>
<sequence>MENVDTNSSGALELEHEQTPTSPSSTSSSSPSSRELGGWRSIKYIIGNESFEKLASMSLISNLTLYLLTNYNLSGIFVVNVMQIWSGSSNIFSIVGAFISDTYLGRYRTLLYGWMGDLLGSFPESVRVRTKHAEKSCGAARMSDMRGVTNGIRAWFSHPVRCGSGTNQAEAGGHVTARTHRKERDPVDSGMGDLLGSFPESVRVRIKHAEKSCGGL</sequence>
<feature type="compositionally biased region" description="Low complexity" evidence="1">
    <location>
        <begin position="19"/>
        <end position="33"/>
    </location>
</feature>
<gene>
    <name evidence="2" type="ORF">Fmac_026313</name>
</gene>
<name>A0ABD1LEI1_9FABA</name>
<dbReference type="Proteomes" id="UP001603857">
    <property type="component" value="Unassembled WGS sequence"/>
</dbReference>
<proteinExistence type="predicted"/>
<dbReference type="InterPro" id="IPR036259">
    <property type="entry name" value="MFS_trans_sf"/>
</dbReference>
<dbReference type="AlphaFoldDB" id="A0ABD1LEI1"/>
<organism evidence="2 3">
    <name type="scientific">Flemingia macrophylla</name>
    <dbReference type="NCBI Taxonomy" id="520843"/>
    <lineage>
        <taxon>Eukaryota</taxon>
        <taxon>Viridiplantae</taxon>
        <taxon>Streptophyta</taxon>
        <taxon>Embryophyta</taxon>
        <taxon>Tracheophyta</taxon>
        <taxon>Spermatophyta</taxon>
        <taxon>Magnoliopsida</taxon>
        <taxon>eudicotyledons</taxon>
        <taxon>Gunneridae</taxon>
        <taxon>Pentapetalae</taxon>
        <taxon>rosids</taxon>
        <taxon>fabids</taxon>
        <taxon>Fabales</taxon>
        <taxon>Fabaceae</taxon>
        <taxon>Papilionoideae</taxon>
        <taxon>50 kb inversion clade</taxon>
        <taxon>NPAAA clade</taxon>
        <taxon>indigoferoid/millettioid clade</taxon>
        <taxon>Phaseoleae</taxon>
        <taxon>Flemingia</taxon>
    </lineage>
</organism>
<dbReference type="EMBL" id="JBGMDY010000009">
    <property type="protein sequence ID" value="KAL2321934.1"/>
    <property type="molecule type" value="Genomic_DNA"/>
</dbReference>